<dbReference type="Gene3D" id="3.30.750.140">
    <property type="match status" value="1"/>
</dbReference>
<feature type="region of interest" description="Disordered" evidence="1">
    <location>
        <begin position="1"/>
        <end position="109"/>
    </location>
</feature>
<keyword evidence="3" id="KW-0969">Cilium</keyword>
<feature type="compositionally biased region" description="Polar residues" evidence="1">
    <location>
        <begin position="373"/>
        <end position="398"/>
    </location>
</feature>
<feature type="domain" description="Flagellar hook-length control protein-like C-terminal" evidence="2">
    <location>
        <begin position="296"/>
        <end position="378"/>
    </location>
</feature>
<feature type="compositionally biased region" description="Polar residues" evidence="1">
    <location>
        <begin position="1"/>
        <end position="43"/>
    </location>
</feature>
<dbReference type="RefSeq" id="WP_248941894.1">
    <property type="nucleotide sequence ID" value="NZ_JAKIKS010000091.1"/>
</dbReference>
<accession>A0ABT0LGK9</accession>
<dbReference type="Proteomes" id="UP001203423">
    <property type="component" value="Unassembled WGS sequence"/>
</dbReference>
<gene>
    <name evidence="3" type="ORF">L2764_18950</name>
</gene>
<protein>
    <submittedName>
        <fullName evidence="3">Flagellar hook-length control protein FliK</fullName>
    </submittedName>
</protein>
<dbReference type="Pfam" id="PF02120">
    <property type="entry name" value="Flg_hook"/>
    <property type="match status" value="1"/>
</dbReference>
<dbReference type="EMBL" id="JAKIKS010000091">
    <property type="protein sequence ID" value="MCL1126505.1"/>
    <property type="molecule type" value="Genomic_DNA"/>
</dbReference>
<dbReference type="PANTHER" id="PTHR37533:SF2">
    <property type="entry name" value="FLAGELLAR HOOK-LENGTH CONTROL PROTEIN"/>
    <property type="match status" value="1"/>
</dbReference>
<feature type="region of interest" description="Disordered" evidence="1">
    <location>
        <begin position="373"/>
        <end position="401"/>
    </location>
</feature>
<proteinExistence type="predicted"/>
<comment type="caution">
    <text evidence="3">The sequence shown here is derived from an EMBL/GenBank/DDBJ whole genome shotgun (WGS) entry which is preliminary data.</text>
</comment>
<feature type="compositionally biased region" description="Low complexity" evidence="1">
    <location>
        <begin position="63"/>
        <end position="74"/>
    </location>
</feature>
<evidence type="ECO:0000256" key="1">
    <source>
        <dbReference type="SAM" id="MobiDB-lite"/>
    </source>
</evidence>
<feature type="compositionally biased region" description="Basic and acidic residues" evidence="1">
    <location>
        <begin position="44"/>
        <end position="62"/>
    </location>
</feature>
<dbReference type="CDD" id="cd17470">
    <property type="entry name" value="T3SS_Flik_C"/>
    <property type="match status" value="1"/>
</dbReference>
<organism evidence="3 4">
    <name type="scientific">Shewanella surugensis</name>
    <dbReference type="NCBI Taxonomy" id="212020"/>
    <lineage>
        <taxon>Bacteria</taxon>
        <taxon>Pseudomonadati</taxon>
        <taxon>Pseudomonadota</taxon>
        <taxon>Gammaproteobacteria</taxon>
        <taxon>Alteromonadales</taxon>
        <taxon>Shewanellaceae</taxon>
        <taxon>Shewanella</taxon>
    </lineage>
</organism>
<dbReference type="InterPro" id="IPR038610">
    <property type="entry name" value="FliK-like_C_sf"/>
</dbReference>
<name>A0ABT0LGK9_9GAMM</name>
<feature type="compositionally biased region" description="Basic and acidic residues" evidence="1">
    <location>
        <begin position="79"/>
        <end position="90"/>
    </location>
</feature>
<keyword evidence="3" id="KW-0966">Cell projection</keyword>
<sequence>MIASLAITNTGSANTSARDVSIKSSPQFSDSMQSQDEIDTSSFELKDSRDLQDSQQLKDRQAESQSASQSKSQSTDNDNNAHDDPSHKADGSSVTDNSDPLIADDSSFAANGQKTPLTQAQQLAQIIQEGGVNNHKTQDTKVGSGFINKQYSQGIGQALTPQQAMTANLLQQGKHTGSSQGSDMSATALTSSSLAKGNELTLNNFNSANTSALTNPSQQQTNRFMPAGAFAFNSDNIESALSQLGQAGQNVVDEAAQLISQHGRSQTKVSQWGPISVSQSAPLAQQAQELLSPLKEQLRFQVDQQIKHAEVRLDPPELGKIELNIRLDGDKLHIHINAANTSVRDALQLSLDRLRDDLAMDHGGQIDLDISQGEHQQQRDNPSQVASIATPQGESVDTQSLQQQSLAQNQVDLLA</sequence>
<dbReference type="InterPro" id="IPR052563">
    <property type="entry name" value="FliK"/>
</dbReference>
<keyword evidence="3" id="KW-0282">Flagellum</keyword>
<evidence type="ECO:0000313" key="4">
    <source>
        <dbReference type="Proteomes" id="UP001203423"/>
    </source>
</evidence>
<dbReference type="PANTHER" id="PTHR37533">
    <property type="entry name" value="FLAGELLAR HOOK-LENGTH CONTROL PROTEIN"/>
    <property type="match status" value="1"/>
</dbReference>
<evidence type="ECO:0000259" key="2">
    <source>
        <dbReference type="Pfam" id="PF02120"/>
    </source>
</evidence>
<evidence type="ECO:0000313" key="3">
    <source>
        <dbReference type="EMBL" id="MCL1126505.1"/>
    </source>
</evidence>
<dbReference type="InterPro" id="IPR021136">
    <property type="entry name" value="Flagellar_hook_control-like_C"/>
</dbReference>
<reference evidence="3 4" key="1">
    <citation type="submission" date="2022-01" db="EMBL/GenBank/DDBJ databases">
        <title>Whole genome-based taxonomy of the Shewanellaceae.</title>
        <authorList>
            <person name="Martin-Rodriguez A.J."/>
        </authorList>
    </citation>
    <scope>NUCLEOTIDE SEQUENCE [LARGE SCALE GENOMIC DNA]</scope>
    <source>
        <strain evidence="3 4">DSM 17177</strain>
    </source>
</reference>
<keyword evidence="4" id="KW-1185">Reference proteome</keyword>